<accession>A0A1L7X9S2</accession>
<dbReference type="Proteomes" id="UP000184330">
    <property type="component" value="Unassembled WGS sequence"/>
</dbReference>
<reference evidence="2 3" key="1">
    <citation type="submission" date="2016-03" db="EMBL/GenBank/DDBJ databases">
        <authorList>
            <person name="Ploux O."/>
        </authorList>
    </citation>
    <scope>NUCLEOTIDE SEQUENCE [LARGE SCALE GENOMIC DNA]</scope>
    <source>
        <strain evidence="2 3">UAMH 11012</strain>
    </source>
</reference>
<name>A0A1L7X9S2_9HELO</name>
<dbReference type="EMBL" id="FJOG01000019">
    <property type="protein sequence ID" value="CZR61771.1"/>
    <property type="molecule type" value="Genomic_DNA"/>
</dbReference>
<gene>
    <name evidence="2" type="ORF">PAC_11668</name>
</gene>
<evidence type="ECO:0000313" key="3">
    <source>
        <dbReference type="Proteomes" id="UP000184330"/>
    </source>
</evidence>
<sequence>MGGKAFSQYDTPRMPQAVYRMVCDALISHLRLYYTEVKSPIEAPEKLDHGDVDLLVHGPLQSGFDPAKTPKSEVARNIAHEIAAQEWLVGNTGQPINFAIKWPSHAGARVHPGPNAVVTQDLVAEEGETRHIQLDVHICHSYEDFRWEYFHSAHGDLWNILGTTIRKFGLTVNNKGMYLRIPDIEQSDRKKSMIFLTADPVRILDFLGVDKIKWFQPFDTKKEMFEYATGCRMFWIKEESELEDGELEGDVVGESNNTSQTGGETGKKHLKHNDRQRMGKRPIFKEWILEYIPQLRSEGKFLKQLITREEVRDEAFATFGVERVYTERLTEWKLTTHNDQLWRQIIKGNVPEDMDPQRRAATIREIKSIIVNGEEFEGSVPEAAIKDAEGFHDFAKVTEFIQQNLDHLTDIGWKKQQDRAIERMKESAAKKSRGAGVQP</sequence>
<feature type="region of interest" description="Disordered" evidence="1">
    <location>
        <begin position="247"/>
        <end position="275"/>
    </location>
</feature>
<evidence type="ECO:0000313" key="2">
    <source>
        <dbReference type="EMBL" id="CZR61771.1"/>
    </source>
</evidence>
<dbReference type="STRING" id="576137.A0A1L7X9S2"/>
<organism evidence="2 3">
    <name type="scientific">Phialocephala subalpina</name>
    <dbReference type="NCBI Taxonomy" id="576137"/>
    <lineage>
        <taxon>Eukaryota</taxon>
        <taxon>Fungi</taxon>
        <taxon>Dikarya</taxon>
        <taxon>Ascomycota</taxon>
        <taxon>Pezizomycotina</taxon>
        <taxon>Leotiomycetes</taxon>
        <taxon>Helotiales</taxon>
        <taxon>Mollisiaceae</taxon>
        <taxon>Phialocephala</taxon>
        <taxon>Phialocephala fortinii species complex</taxon>
    </lineage>
</organism>
<keyword evidence="3" id="KW-1185">Reference proteome</keyword>
<evidence type="ECO:0000256" key="1">
    <source>
        <dbReference type="SAM" id="MobiDB-lite"/>
    </source>
</evidence>
<protein>
    <submittedName>
        <fullName evidence="2">Uncharacterized protein</fullName>
    </submittedName>
</protein>
<proteinExistence type="predicted"/>
<dbReference type="OrthoDB" id="4708870at2759"/>
<dbReference type="AlphaFoldDB" id="A0A1L7X9S2"/>